<evidence type="ECO:0000313" key="7">
    <source>
        <dbReference type="Proteomes" id="UP000238916"/>
    </source>
</evidence>
<dbReference type="EMBL" id="OMOF01000619">
    <property type="protein sequence ID" value="SPF53328.1"/>
    <property type="molecule type" value="Genomic_DNA"/>
</dbReference>
<dbReference type="SMART" id="SM00419">
    <property type="entry name" value="HTH_CRP"/>
    <property type="match status" value="1"/>
</dbReference>
<keyword evidence="2" id="KW-0238">DNA-binding</keyword>
<feature type="domain" description="Cyclic nucleotide-binding" evidence="4">
    <location>
        <begin position="14"/>
        <end position="117"/>
    </location>
</feature>
<protein>
    <submittedName>
        <fullName evidence="6">Transcriptional regulator, Crp/Fnr family</fullName>
    </submittedName>
</protein>
<dbReference type="InterPro" id="IPR014710">
    <property type="entry name" value="RmlC-like_jellyroll"/>
</dbReference>
<dbReference type="GO" id="GO:0003700">
    <property type="term" value="F:DNA-binding transcription factor activity"/>
    <property type="evidence" value="ECO:0007669"/>
    <property type="project" value="TreeGrafter"/>
</dbReference>
<sequence length="233" mass="26363">MKSCDSKCMKDLEIFQKLNESEKAQVPKLAHGKQYKKGELIFSEGDPADTIYLVKEGKVLLYKISEDGKEFGLNILHENDIFGENTILEDNCQTMHAKALENVFVCTCTQKDFHSLLINPSVAFKVISYLSEKLNNYTQQVAVMAFQDVKGRVFSTLARLAKDHGELAPEGLRINIILSHQELANLVNASRVMVTNVLNELKDEGVIGVNQRMFYLVDSKLQNKVIQMNQLHK</sequence>
<dbReference type="PANTHER" id="PTHR24567">
    <property type="entry name" value="CRP FAMILY TRANSCRIPTIONAL REGULATORY PROTEIN"/>
    <property type="match status" value="1"/>
</dbReference>
<reference evidence="7" key="1">
    <citation type="submission" date="2018-02" db="EMBL/GenBank/DDBJ databases">
        <authorList>
            <person name="Hausmann B."/>
        </authorList>
    </citation>
    <scope>NUCLEOTIDE SEQUENCE [LARGE SCALE GENOMIC DNA]</scope>
    <source>
        <strain evidence="7">Peat soil MAG SbF1</strain>
    </source>
</reference>
<evidence type="ECO:0000256" key="2">
    <source>
        <dbReference type="ARBA" id="ARBA00023125"/>
    </source>
</evidence>
<dbReference type="Proteomes" id="UP000238916">
    <property type="component" value="Unassembled WGS sequence"/>
</dbReference>
<dbReference type="PROSITE" id="PS50042">
    <property type="entry name" value="CNMP_BINDING_3"/>
    <property type="match status" value="1"/>
</dbReference>
<dbReference type="InterPro" id="IPR036390">
    <property type="entry name" value="WH_DNA-bd_sf"/>
</dbReference>
<gene>
    <name evidence="6" type="ORF">SBF1_6560003</name>
</gene>
<dbReference type="SUPFAM" id="SSF46785">
    <property type="entry name" value="Winged helix' DNA-binding domain"/>
    <property type="match status" value="1"/>
</dbReference>
<evidence type="ECO:0000256" key="1">
    <source>
        <dbReference type="ARBA" id="ARBA00023015"/>
    </source>
</evidence>
<accession>A0A2U3LN70</accession>
<dbReference type="InterPro" id="IPR018490">
    <property type="entry name" value="cNMP-bd_dom_sf"/>
</dbReference>
<evidence type="ECO:0000313" key="6">
    <source>
        <dbReference type="EMBL" id="SPF53328.1"/>
    </source>
</evidence>
<name>A0A2U3LN70_9FIRM</name>
<dbReference type="Pfam" id="PF13545">
    <property type="entry name" value="HTH_Crp_2"/>
    <property type="match status" value="1"/>
</dbReference>
<dbReference type="SUPFAM" id="SSF51206">
    <property type="entry name" value="cAMP-binding domain-like"/>
    <property type="match status" value="1"/>
</dbReference>
<keyword evidence="1" id="KW-0805">Transcription regulation</keyword>
<evidence type="ECO:0000259" key="4">
    <source>
        <dbReference type="PROSITE" id="PS50042"/>
    </source>
</evidence>
<evidence type="ECO:0000259" key="5">
    <source>
        <dbReference type="PROSITE" id="PS51063"/>
    </source>
</evidence>
<dbReference type="CDD" id="cd00038">
    <property type="entry name" value="CAP_ED"/>
    <property type="match status" value="1"/>
</dbReference>
<proteinExistence type="predicted"/>
<organism evidence="6 7">
    <name type="scientific">Candidatus Desulfosporosinus infrequens</name>
    <dbReference type="NCBI Taxonomy" id="2043169"/>
    <lineage>
        <taxon>Bacteria</taxon>
        <taxon>Bacillati</taxon>
        <taxon>Bacillota</taxon>
        <taxon>Clostridia</taxon>
        <taxon>Eubacteriales</taxon>
        <taxon>Desulfitobacteriaceae</taxon>
        <taxon>Desulfosporosinus</taxon>
    </lineage>
</organism>
<dbReference type="Gene3D" id="1.10.10.10">
    <property type="entry name" value="Winged helix-like DNA-binding domain superfamily/Winged helix DNA-binding domain"/>
    <property type="match status" value="1"/>
</dbReference>
<dbReference type="InterPro" id="IPR050397">
    <property type="entry name" value="Env_Response_Regulators"/>
</dbReference>
<dbReference type="PROSITE" id="PS51063">
    <property type="entry name" value="HTH_CRP_2"/>
    <property type="match status" value="1"/>
</dbReference>
<dbReference type="CDD" id="cd00092">
    <property type="entry name" value="HTH_CRP"/>
    <property type="match status" value="1"/>
</dbReference>
<evidence type="ECO:0000256" key="3">
    <source>
        <dbReference type="ARBA" id="ARBA00023163"/>
    </source>
</evidence>
<dbReference type="SMART" id="SM00100">
    <property type="entry name" value="cNMP"/>
    <property type="match status" value="1"/>
</dbReference>
<dbReference type="InterPro" id="IPR000595">
    <property type="entry name" value="cNMP-bd_dom"/>
</dbReference>
<dbReference type="GO" id="GO:0005829">
    <property type="term" value="C:cytosol"/>
    <property type="evidence" value="ECO:0007669"/>
    <property type="project" value="TreeGrafter"/>
</dbReference>
<dbReference type="GO" id="GO:0003677">
    <property type="term" value="F:DNA binding"/>
    <property type="evidence" value="ECO:0007669"/>
    <property type="project" value="UniProtKB-KW"/>
</dbReference>
<dbReference type="OrthoDB" id="9812325at2"/>
<dbReference type="PANTHER" id="PTHR24567:SF74">
    <property type="entry name" value="HTH-TYPE TRANSCRIPTIONAL REGULATOR ARCR"/>
    <property type="match status" value="1"/>
</dbReference>
<feature type="domain" description="HTH crp-type" evidence="5">
    <location>
        <begin position="147"/>
        <end position="220"/>
    </location>
</feature>
<dbReference type="Gene3D" id="2.60.120.10">
    <property type="entry name" value="Jelly Rolls"/>
    <property type="match status" value="1"/>
</dbReference>
<dbReference type="AlphaFoldDB" id="A0A2U3LN70"/>
<dbReference type="InterPro" id="IPR012318">
    <property type="entry name" value="HTH_CRP"/>
</dbReference>
<dbReference type="Pfam" id="PF00027">
    <property type="entry name" value="cNMP_binding"/>
    <property type="match status" value="1"/>
</dbReference>
<dbReference type="InterPro" id="IPR036388">
    <property type="entry name" value="WH-like_DNA-bd_sf"/>
</dbReference>
<keyword evidence="3" id="KW-0804">Transcription</keyword>